<dbReference type="AlphaFoldDB" id="A0AAV1YU36"/>
<dbReference type="Proteomes" id="UP001497382">
    <property type="component" value="Unassembled WGS sequence"/>
</dbReference>
<evidence type="ECO:0000313" key="2">
    <source>
        <dbReference type="EMBL" id="CAL1262083.1"/>
    </source>
</evidence>
<feature type="compositionally biased region" description="Basic and acidic residues" evidence="1">
    <location>
        <begin position="165"/>
        <end position="185"/>
    </location>
</feature>
<accession>A0AAV1YU36</accession>
<dbReference type="Gene3D" id="1.20.5.190">
    <property type="match status" value="1"/>
</dbReference>
<keyword evidence="3" id="KW-1185">Reference proteome</keyword>
<evidence type="ECO:0000256" key="1">
    <source>
        <dbReference type="SAM" id="MobiDB-lite"/>
    </source>
</evidence>
<dbReference type="CDD" id="cd23767">
    <property type="entry name" value="IQCD"/>
    <property type="match status" value="2"/>
</dbReference>
<reference evidence="2 3" key="1">
    <citation type="submission" date="2024-04" db="EMBL/GenBank/DDBJ databases">
        <authorList>
            <person name="Rising A."/>
            <person name="Reimegard J."/>
            <person name="Sonavane S."/>
            <person name="Akerstrom W."/>
            <person name="Nylinder S."/>
            <person name="Hedman E."/>
            <person name="Kallberg Y."/>
        </authorList>
    </citation>
    <scope>NUCLEOTIDE SEQUENCE [LARGE SCALE GENOMIC DNA]</scope>
</reference>
<feature type="compositionally biased region" description="Basic and acidic residues" evidence="1">
    <location>
        <begin position="97"/>
        <end position="108"/>
    </location>
</feature>
<dbReference type="GO" id="GO:0005516">
    <property type="term" value="F:calmodulin binding"/>
    <property type="evidence" value="ECO:0007669"/>
    <property type="project" value="TreeGrafter"/>
</dbReference>
<dbReference type="PANTHER" id="PTHR10699:SF11">
    <property type="entry name" value="IGLOO, ISOFORM A"/>
    <property type="match status" value="1"/>
</dbReference>
<dbReference type="PANTHER" id="PTHR10699">
    <property type="entry name" value="NEUROMODULIN"/>
    <property type="match status" value="1"/>
</dbReference>
<dbReference type="SMART" id="SM00015">
    <property type="entry name" value="IQ"/>
    <property type="match status" value="3"/>
</dbReference>
<organism evidence="2 3">
    <name type="scientific">Larinioides sclopetarius</name>
    <dbReference type="NCBI Taxonomy" id="280406"/>
    <lineage>
        <taxon>Eukaryota</taxon>
        <taxon>Metazoa</taxon>
        <taxon>Ecdysozoa</taxon>
        <taxon>Arthropoda</taxon>
        <taxon>Chelicerata</taxon>
        <taxon>Arachnida</taxon>
        <taxon>Araneae</taxon>
        <taxon>Araneomorphae</taxon>
        <taxon>Entelegynae</taxon>
        <taxon>Araneoidea</taxon>
        <taxon>Araneidae</taxon>
        <taxon>Larinioides</taxon>
    </lineage>
</organism>
<comment type="caution">
    <text evidence="2">The sequence shown here is derived from an EMBL/GenBank/DDBJ whole genome shotgun (WGS) entry which is preliminary data.</text>
</comment>
<name>A0AAV1YU36_9ARAC</name>
<feature type="region of interest" description="Disordered" evidence="1">
    <location>
        <begin position="97"/>
        <end position="116"/>
    </location>
</feature>
<proteinExistence type="predicted"/>
<protein>
    <submittedName>
        <fullName evidence="2">Uncharacterized protein</fullName>
    </submittedName>
</protein>
<dbReference type="PROSITE" id="PS50096">
    <property type="entry name" value="IQ"/>
    <property type="match status" value="3"/>
</dbReference>
<dbReference type="InterPro" id="IPR000048">
    <property type="entry name" value="IQ_motif_EF-hand-BS"/>
</dbReference>
<feature type="compositionally biased region" description="Basic and acidic residues" evidence="1">
    <location>
        <begin position="194"/>
        <end position="205"/>
    </location>
</feature>
<gene>
    <name evidence="2" type="ORF">LARSCL_LOCUS777</name>
</gene>
<feature type="region of interest" description="Disordered" evidence="1">
    <location>
        <begin position="144"/>
        <end position="238"/>
    </location>
</feature>
<dbReference type="Pfam" id="PF00612">
    <property type="entry name" value="IQ"/>
    <property type="match status" value="3"/>
</dbReference>
<feature type="compositionally biased region" description="Basic and acidic residues" evidence="1">
    <location>
        <begin position="217"/>
        <end position="238"/>
    </location>
</feature>
<dbReference type="EMBL" id="CAXIEN010000004">
    <property type="protein sequence ID" value="CAL1262083.1"/>
    <property type="molecule type" value="Genomic_DNA"/>
</dbReference>
<sequence>MRWLKPVVCRKHLFFIKLSGSDNIFDKKELHFTNGYLFLVLNSGNEDASTTMSEEKAAEKIQASFRGYKTRKSLKDNGALPGKEDAIANNPIKEVEEKAKEKLSEHASEAAAKLNSAKQTLEDELADIDLTDKDLEKAATKIQASYRNFTAKRKQPESNPSSTEKQAEPEKKEVPEPTVNDKGENQEEENLDEIDLKDPQVEKAAVKIQSTFRGYKTRKEGKVDDKPLENGEKGEDED</sequence>
<evidence type="ECO:0000313" key="3">
    <source>
        <dbReference type="Proteomes" id="UP001497382"/>
    </source>
</evidence>